<dbReference type="AlphaFoldDB" id="A0A8H8RRQ9"/>
<reference evidence="2 3" key="1">
    <citation type="submission" date="2018-05" db="EMBL/GenBank/DDBJ databases">
        <title>Genome sequencing and assembly of the regulated plant pathogen Lachnellula willkommii and related sister species for the development of diagnostic species identification markers.</title>
        <authorList>
            <person name="Giroux E."/>
            <person name="Bilodeau G."/>
        </authorList>
    </citation>
    <scope>NUCLEOTIDE SEQUENCE [LARGE SCALE GENOMIC DNA]</scope>
    <source>
        <strain evidence="2 3">CBS 197.66</strain>
    </source>
</reference>
<dbReference type="EMBL" id="QGMJ01000287">
    <property type="protein sequence ID" value="TVY38399.1"/>
    <property type="molecule type" value="Genomic_DNA"/>
</dbReference>
<name>A0A8H8RRQ9_9HELO</name>
<feature type="compositionally biased region" description="Low complexity" evidence="1">
    <location>
        <begin position="1"/>
        <end position="24"/>
    </location>
</feature>
<comment type="caution">
    <text evidence="2">The sequence shown here is derived from an EMBL/GenBank/DDBJ whole genome shotgun (WGS) entry which is preliminary data.</text>
</comment>
<accession>A0A8H8RRQ9</accession>
<keyword evidence="3" id="KW-1185">Reference proteome</keyword>
<dbReference type="Gene3D" id="3.30.460.40">
    <property type="match status" value="1"/>
</dbReference>
<sequence length="165" mass="17895">MSSHYGSASSHASGSGSVSHQAQQPRKPSPHQIREAAGAISYSLGGQVYALVGGAACSMLGSSRETEDVDIVVPQDATRNTRSLLRKQTAYFEVESRTAHTYYKSDPRVEVEILAPPSLFREHFDKNTAVIEVHGVRILKPSLILNAKCNSILGRASDAKKKDRC</sequence>
<gene>
    <name evidence="2" type="ORF">LSUB1_G006364</name>
</gene>
<dbReference type="InterPro" id="IPR043519">
    <property type="entry name" value="NT_sf"/>
</dbReference>
<feature type="region of interest" description="Disordered" evidence="1">
    <location>
        <begin position="1"/>
        <end position="33"/>
    </location>
</feature>
<organism evidence="2 3">
    <name type="scientific">Lachnellula subtilissima</name>
    <dbReference type="NCBI Taxonomy" id="602034"/>
    <lineage>
        <taxon>Eukaryota</taxon>
        <taxon>Fungi</taxon>
        <taxon>Dikarya</taxon>
        <taxon>Ascomycota</taxon>
        <taxon>Pezizomycotina</taxon>
        <taxon>Leotiomycetes</taxon>
        <taxon>Helotiales</taxon>
        <taxon>Lachnaceae</taxon>
        <taxon>Lachnellula</taxon>
    </lineage>
</organism>
<dbReference type="OrthoDB" id="5419802at2759"/>
<proteinExistence type="predicted"/>
<evidence type="ECO:0000256" key="1">
    <source>
        <dbReference type="SAM" id="MobiDB-lite"/>
    </source>
</evidence>
<evidence type="ECO:0000313" key="3">
    <source>
        <dbReference type="Proteomes" id="UP000462212"/>
    </source>
</evidence>
<dbReference type="Proteomes" id="UP000462212">
    <property type="component" value="Unassembled WGS sequence"/>
</dbReference>
<protein>
    <submittedName>
        <fullName evidence="2">Uncharacterized protein</fullName>
    </submittedName>
</protein>
<evidence type="ECO:0000313" key="2">
    <source>
        <dbReference type="EMBL" id="TVY38399.1"/>
    </source>
</evidence>
<dbReference type="SUPFAM" id="SSF81301">
    <property type="entry name" value="Nucleotidyltransferase"/>
    <property type="match status" value="1"/>
</dbReference>